<protein>
    <submittedName>
        <fullName evidence="1">Uncharacterized protein</fullName>
    </submittedName>
</protein>
<dbReference type="Proteomes" id="UP001341281">
    <property type="component" value="Chromosome 08"/>
</dbReference>
<name>A0AAQ3UEY5_PASNO</name>
<gene>
    <name evidence="1" type="ORF">U9M48_037100</name>
</gene>
<dbReference type="AlphaFoldDB" id="A0AAQ3UEY5"/>
<proteinExistence type="predicted"/>
<reference evidence="1 2" key="1">
    <citation type="submission" date="2024-02" db="EMBL/GenBank/DDBJ databases">
        <title>High-quality chromosome-scale genome assembly of Pensacola bahiagrass (Paspalum notatum Flugge var. saurae).</title>
        <authorList>
            <person name="Vega J.M."/>
            <person name="Podio M."/>
            <person name="Orjuela J."/>
            <person name="Siena L.A."/>
            <person name="Pessino S.C."/>
            <person name="Combes M.C."/>
            <person name="Mariac C."/>
            <person name="Albertini E."/>
            <person name="Pupilli F."/>
            <person name="Ortiz J.P.A."/>
            <person name="Leblanc O."/>
        </authorList>
    </citation>
    <scope>NUCLEOTIDE SEQUENCE [LARGE SCALE GENOMIC DNA]</scope>
    <source>
        <strain evidence="1">R1</strain>
        <tissue evidence="1">Leaf</tissue>
    </source>
</reference>
<organism evidence="1 2">
    <name type="scientific">Paspalum notatum var. saurae</name>
    <dbReference type="NCBI Taxonomy" id="547442"/>
    <lineage>
        <taxon>Eukaryota</taxon>
        <taxon>Viridiplantae</taxon>
        <taxon>Streptophyta</taxon>
        <taxon>Embryophyta</taxon>
        <taxon>Tracheophyta</taxon>
        <taxon>Spermatophyta</taxon>
        <taxon>Magnoliopsida</taxon>
        <taxon>Liliopsida</taxon>
        <taxon>Poales</taxon>
        <taxon>Poaceae</taxon>
        <taxon>PACMAD clade</taxon>
        <taxon>Panicoideae</taxon>
        <taxon>Andropogonodae</taxon>
        <taxon>Paspaleae</taxon>
        <taxon>Paspalinae</taxon>
        <taxon>Paspalum</taxon>
    </lineage>
</organism>
<evidence type="ECO:0000313" key="2">
    <source>
        <dbReference type="Proteomes" id="UP001341281"/>
    </source>
</evidence>
<dbReference type="EMBL" id="CP144752">
    <property type="protein sequence ID" value="WVZ90840.1"/>
    <property type="molecule type" value="Genomic_DNA"/>
</dbReference>
<sequence>MPGRKRPASFLWEGRPQKLARQGDGMSCVTDAMDYDFDECGAMLADDAGASAGAGSSSGCLFINASSAAVAAFDFSELTGVVLLEELHGVQEPRNAPPADVYVPGAAWSVPIPKQVILCQILGRLRLQLHGFGAVIEPCGMVRGWLEVDTPPSGVHGVRGRQRFVGGQRSTNYDAIESACFSVIAELSVKHDVIVKDLNFGKVKRMEKKLRAANEWDKLFRYMLDMKDEELKKIKRDYDSLLMEVKSVCKKFGDVLPVRCSGLDDSKVDCEDAMVMYAGVRPPVFCFEELAYDLVAVISKASAAAAEHGGMV</sequence>
<evidence type="ECO:0000313" key="1">
    <source>
        <dbReference type="EMBL" id="WVZ90840.1"/>
    </source>
</evidence>
<accession>A0AAQ3UEY5</accession>
<keyword evidence="2" id="KW-1185">Reference proteome</keyword>